<keyword evidence="2" id="KW-0479">Metal-binding</keyword>
<dbReference type="InterPro" id="IPR003265">
    <property type="entry name" value="HhH-GPD_domain"/>
</dbReference>
<protein>
    <recommendedName>
        <fullName evidence="5">HhH-GPD domain-containing protein</fullName>
    </recommendedName>
</protein>
<evidence type="ECO:0000256" key="1">
    <source>
        <dbReference type="ARBA" id="ARBA00022485"/>
    </source>
</evidence>
<dbReference type="InterPro" id="IPR011257">
    <property type="entry name" value="DNA_glycosylase"/>
</dbReference>
<evidence type="ECO:0000259" key="5">
    <source>
        <dbReference type="SMART" id="SM00478"/>
    </source>
</evidence>
<dbReference type="PANTHER" id="PTHR10359">
    <property type="entry name" value="A/G-SPECIFIC ADENINE GLYCOSYLASE/ENDONUCLEASE III"/>
    <property type="match status" value="1"/>
</dbReference>
<evidence type="ECO:0000256" key="4">
    <source>
        <dbReference type="ARBA" id="ARBA00023014"/>
    </source>
</evidence>
<dbReference type="GO" id="GO:0003824">
    <property type="term" value="F:catalytic activity"/>
    <property type="evidence" value="ECO:0007669"/>
    <property type="project" value="InterPro"/>
</dbReference>
<dbReference type="AlphaFoldDB" id="X1HCD8"/>
<keyword evidence="1" id="KW-0004">4Fe-4S</keyword>
<dbReference type="GO" id="GO:0046872">
    <property type="term" value="F:metal ion binding"/>
    <property type="evidence" value="ECO:0007669"/>
    <property type="project" value="UniProtKB-KW"/>
</dbReference>
<evidence type="ECO:0000256" key="2">
    <source>
        <dbReference type="ARBA" id="ARBA00022723"/>
    </source>
</evidence>
<evidence type="ECO:0000313" key="6">
    <source>
        <dbReference type="EMBL" id="GAH67052.1"/>
    </source>
</evidence>
<dbReference type="SUPFAM" id="SSF48150">
    <property type="entry name" value="DNA-glycosylase"/>
    <property type="match status" value="1"/>
</dbReference>
<dbReference type="GO" id="GO:0051539">
    <property type="term" value="F:4 iron, 4 sulfur cluster binding"/>
    <property type="evidence" value="ECO:0007669"/>
    <property type="project" value="UniProtKB-KW"/>
</dbReference>
<dbReference type="CDD" id="cd00056">
    <property type="entry name" value="ENDO3c"/>
    <property type="match status" value="1"/>
</dbReference>
<feature type="domain" description="HhH-GPD" evidence="5">
    <location>
        <begin position="1"/>
        <end position="159"/>
    </location>
</feature>
<dbReference type="InterPro" id="IPR023170">
    <property type="entry name" value="HhH_base_excis_C"/>
</dbReference>
<comment type="caution">
    <text evidence="6">The sequence shown here is derived from an EMBL/GenBank/DDBJ whole genome shotgun (WGS) entry which is preliminary data.</text>
</comment>
<dbReference type="Gene3D" id="1.10.1670.10">
    <property type="entry name" value="Helix-hairpin-Helix base-excision DNA repair enzymes (C-terminal)"/>
    <property type="match status" value="1"/>
</dbReference>
<feature type="non-terminal residue" evidence="6">
    <location>
        <position position="1"/>
    </location>
</feature>
<dbReference type="EMBL" id="BARU01033402">
    <property type="protein sequence ID" value="GAH67052.1"/>
    <property type="molecule type" value="Genomic_DNA"/>
</dbReference>
<keyword evidence="3" id="KW-0408">Iron</keyword>
<organism evidence="6">
    <name type="scientific">marine sediment metagenome</name>
    <dbReference type="NCBI Taxonomy" id="412755"/>
    <lineage>
        <taxon>unclassified sequences</taxon>
        <taxon>metagenomes</taxon>
        <taxon>ecological metagenomes</taxon>
    </lineage>
</organism>
<dbReference type="SMART" id="SM00478">
    <property type="entry name" value="ENDO3c"/>
    <property type="match status" value="1"/>
</dbReference>
<gene>
    <name evidence="6" type="ORF">S03H2_52579</name>
</gene>
<sequence>TQSAAWRNVEKAIANLKAAKALSPEALRRLSLSEVAALIYPCGYYNAKALKLKSLASWLGKYYDDNLNKLFIGNTDHLRQQLLSIHGIGQETADSIILYAAHKPVFVIDAYTRCIINRIGLAPASNSYIAYQALFMDNLPIDAGLFNEYHALLVCLAKDVCRRRPLCQRCCLNSICHFYLLAQVVDSGEDTQRQG</sequence>
<dbReference type="PIRSF" id="PIRSF001435">
    <property type="entry name" value="Nth"/>
    <property type="match status" value="1"/>
</dbReference>
<keyword evidence="4" id="KW-0411">Iron-sulfur</keyword>
<dbReference type="PANTHER" id="PTHR10359:SF19">
    <property type="entry name" value="DNA REPAIR GLYCOSYLASE MJ1434-RELATED"/>
    <property type="match status" value="1"/>
</dbReference>
<proteinExistence type="predicted"/>
<dbReference type="Pfam" id="PF00730">
    <property type="entry name" value="HhH-GPD"/>
    <property type="match status" value="1"/>
</dbReference>
<accession>X1HCD8</accession>
<name>X1HCD8_9ZZZZ</name>
<dbReference type="Gene3D" id="1.10.340.30">
    <property type="entry name" value="Hypothetical protein, domain 2"/>
    <property type="match status" value="1"/>
</dbReference>
<reference evidence="6" key="1">
    <citation type="journal article" date="2014" name="Front. Microbiol.">
        <title>High frequency of phylogenetically diverse reductive dehalogenase-homologous genes in deep subseafloor sedimentary metagenomes.</title>
        <authorList>
            <person name="Kawai M."/>
            <person name="Futagami T."/>
            <person name="Toyoda A."/>
            <person name="Takaki Y."/>
            <person name="Nishi S."/>
            <person name="Hori S."/>
            <person name="Arai W."/>
            <person name="Tsubouchi T."/>
            <person name="Morono Y."/>
            <person name="Uchiyama I."/>
            <person name="Ito T."/>
            <person name="Fujiyama A."/>
            <person name="Inagaki F."/>
            <person name="Takami H."/>
        </authorList>
    </citation>
    <scope>NUCLEOTIDE SEQUENCE</scope>
    <source>
        <strain evidence="6">Expedition CK06-06</strain>
    </source>
</reference>
<evidence type="ECO:0000256" key="3">
    <source>
        <dbReference type="ARBA" id="ARBA00023004"/>
    </source>
</evidence>
<dbReference type="GO" id="GO:0006284">
    <property type="term" value="P:base-excision repair"/>
    <property type="evidence" value="ECO:0007669"/>
    <property type="project" value="InterPro"/>
</dbReference>